<dbReference type="GO" id="GO:0016740">
    <property type="term" value="F:transferase activity"/>
    <property type="evidence" value="ECO:0007669"/>
    <property type="project" value="UniProtKB-KW"/>
</dbReference>
<protein>
    <submittedName>
        <fullName evidence="1">GNAT family N-acetyltransferase</fullName>
    </submittedName>
</protein>
<dbReference type="Gene3D" id="3.40.630.30">
    <property type="match status" value="1"/>
</dbReference>
<organism evidence="1">
    <name type="scientific">Streptomyces anulatus</name>
    <name type="common">Streptomyces chrysomallus</name>
    <dbReference type="NCBI Taxonomy" id="1892"/>
    <lineage>
        <taxon>Bacteria</taxon>
        <taxon>Bacillati</taxon>
        <taxon>Actinomycetota</taxon>
        <taxon>Actinomycetes</taxon>
        <taxon>Kitasatosporales</taxon>
        <taxon>Streptomycetaceae</taxon>
        <taxon>Streptomyces</taxon>
    </lineage>
</organism>
<sequence length="82" mass="8536">MTPAPAAYSTRRAVEESDRQACFQVRKEVFVGEQNVPEELEYDAHDATAVHVLAVTADGAALGTGRLLHGADAAGKTGGDPA</sequence>
<reference evidence="1" key="1">
    <citation type="submission" date="2020-01" db="EMBL/GenBank/DDBJ databases">
        <title>Insect and environment-associated Actinomycetes.</title>
        <authorList>
            <person name="Currrie C."/>
            <person name="Chevrette M."/>
            <person name="Carlson C."/>
            <person name="Stubbendieck R."/>
            <person name="Wendt-Pienkowski E."/>
        </authorList>
    </citation>
    <scope>NUCLEOTIDE SEQUENCE</scope>
    <source>
        <strain evidence="1">SID505</strain>
    </source>
</reference>
<dbReference type="SUPFAM" id="SSF55729">
    <property type="entry name" value="Acyl-CoA N-acyltransferases (Nat)"/>
    <property type="match status" value="1"/>
</dbReference>
<dbReference type="InterPro" id="IPR016181">
    <property type="entry name" value="Acyl_CoA_acyltransferase"/>
</dbReference>
<proteinExistence type="predicted"/>
<dbReference type="EMBL" id="JAAGMK010000498">
    <property type="protein sequence ID" value="NEB85966.1"/>
    <property type="molecule type" value="Genomic_DNA"/>
</dbReference>
<gene>
    <name evidence="1" type="ORF">G3I43_17545</name>
</gene>
<accession>A0A6G3SSH0</accession>
<keyword evidence="1" id="KW-0808">Transferase</keyword>
<feature type="non-terminal residue" evidence="1">
    <location>
        <position position="82"/>
    </location>
</feature>
<comment type="caution">
    <text evidence="1">The sequence shown here is derived from an EMBL/GenBank/DDBJ whole genome shotgun (WGS) entry which is preliminary data.</text>
</comment>
<evidence type="ECO:0000313" key="1">
    <source>
        <dbReference type="EMBL" id="NEB85966.1"/>
    </source>
</evidence>
<name>A0A6G3SSH0_STRAQ</name>
<dbReference type="AlphaFoldDB" id="A0A6G3SSH0"/>